<dbReference type="PaxDb" id="3635-A0A1U8MZD2"/>
<reference evidence="3" key="2">
    <citation type="submission" date="2025-08" db="UniProtKB">
        <authorList>
            <consortium name="RefSeq"/>
        </authorList>
    </citation>
    <scope>IDENTIFICATION</scope>
</reference>
<gene>
    <name evidence="3" type="primary">LOC107941811</name>
</gene>
<dbReference type="AlphaFoldDB" id="A0A1U8MZD2"/>
<protein>
    <recommendedName>
        <fullName evidence="1">Tf2-1-like SH3-like domain-containing protein</fullName>
    </recommendedName>
</protein>
<organism evidence="2 3">
    <name type="scientific">Gossypium hirsutum</name>
    <name type="common">Upland cotton</name>
    <name type="synonym">Gossypium mexicanum</name>
    <dbReference type="NCBI Taxonomy" id="3635"/>
    <lineage>
        <taxon>Eukaryota</taxon>
        <taxon>Viridiplantae</taxon>
        <taxon>Streptophyta</taxon>
        <taxon>Embryophyta</taxon>
        <taxon>Tracheophyta</taxon>
        <taxon>Spermatophyta</taxon>
        <taxon>Magnoliopsida</taxon>
        <taxon>eudicotyledons</taxon>
        <taxon>Gunneridae</taxon>
        <taxon>Pentapetalae</taxon>
        <taxon>rosids</taxon>
        <taxon>malvids</taxon>
        <taxon>Malvales</taxon>
        <taxon>Malvaceae</taxon>
        <taxon>Malvoideae</taxon>
        <taxon>Gossypium</taxon>
    </lineage>
</organism>
<dbReference type="PANTHER" id="PTHR46148">
    <property type="entry name" value="CHROMO DOMAIN-CONTAINING PROTEIN"/>
    <property type="match status" value="1"/>
</dbReference>
<dbReference type="InterPro" id="IPR016197">
    <property type="entry name" value="Chromo-like_dom_sf"/>
</dbReference>
<dbReference type="GeneID" id="107941811"/>
<dbReference type="RefSeq" id="XP_016730923.1">
    <property type="nucleotide sequence ID" value="XM_016875434.1"/>
</dbReference>
<proteinExistence type="predicted"/>
<dbReference type="SUPFAM" id="SSF54160">
    <property type="entry name" value="Chromo domain-like"/>
    <property type="match status" value="1"/>
</dbReference>
<evidence type="ECO:0000313" key="2">
    <source>
        <dbReference type="Proteomes" id="UP000818029"/>
    </source>
</evidence>
<accession>A0A1U8MZD2</accession>
<dbReference type="Pfam" id="PF24626">
    <property type="entry name" value="SH3_Tf2-1"/>
    <property type="match status" value="1"/>
</dbReference>
<dbReference type="KEGG" id="ghi:107941811"/>
<dbReference type="InterPro" id="IPR056924">
    <property type="entry name" value="SH3_Tf2-1"/>
</dbReference>
<evidence type="ECO:0000313" key="3">
    <source>
        <dbReference type="RefSeq" id="XP_016730923.1"/>
    </source>
</evidence>
<evidence type="ECO:0000259" key="1">
    <source>
        <dbReference type="Pfam" id="PF24626"/>
    </source>
</evidence>
<sequence>MAPFEAVYGQRCRTPMCWSDMEEKMNLGLELVREVEDKKGKLSSRFIGEVTEWIGLVVYRLLLSPELECIHDIFHVFMLQKYRSFPSQVVPIEEIEDRSNLSYKEELVLILDLEVKVLRNKMVLLVKVLWHNHKTEENTWESEDVMKRQYPYLVNFADKISF</sequence>
<dbReference type="PANTHER" id="PTHR46148:SF44">
    <property type="entry name" value="GAG-POL POLYPROTEIN"/>
    <property type="match status" value="1"/>
</dbReference>
<feature type="domain" description="Tf2-1-like SH3-like" evidence="1">
    <location>
        <begin position="36"/>
        <end position="83"/>
    </location>
</feature>
<reference evidence="2" key="1">
    <citation type="journal article" date="2020" name="Nat. Genet.">
        <title>Genomic diversifications of five Gossypium allopolyploid species and their impact on cotton improvement.</title>
        <authorList>
            <person name="Chen Z.J."/>
            <person name="Sreedasyam A."/>
            <person name="Ando A."/>
            <person name="Song Q."/>
            <person name="De Santiago L.M."/>
            <person name="Hulse-Kemp A.M."/>
            <person name="Ding M."/>
            <person name="Ye W."/>
            <person name="Kirkbride R.C."/>
            <person name="Jenkins J."/>
            <person name="Plott C."/>
            <person name="Lovell J."/>
            <person name="Lin Y.M."/>
            <person name="Vaughn R."/>
            <person name="Liu B."/>
            <person name="Simpson S."/>
            <person name="Scheffler B.E."/>
            <person name="Wen L."/>
            <person name="Saski C.A."/>
            <person name="Grover C.E."/>
            <person name="Hu G."/>
            <person name="Conover J.L."/>
            <person name="Carlson J.W."/>
            <person name="Shu S."/>
            <person name="Boston L.B."/>
            <person name="Williams M."/>
            <person name="Peterson D.G."/>
            <person name="McGee K."/>
            <person name="Jones D.C."/>
            <person name="Wendel J.F."/>
            <person name="Stelly D.M."/>
            <person name="Grimwood J."/>
            <person name="Schmutz J."/>
        </authorList>
    </citation>
    <scope>NUCLEOTIDE SEQUENCE [LARGE SCALE GENOMIC DNA]</scope>
    <source>
        <strain evidence="2">cv. TM-1</strain>
    </source>
</reference>
<keyword evidence="2" id="KW-1185">Reference proteome</keyword>
<dbReference type="Proteomes" id="UP000818029">
    <property type="component" value="Chromosome D12"/>
</dbReference>
<name>A0A1U8MZD2_GOSHI</name>